<proteinExistence type="predicted"/>
<evidence type="ECO:0000256" key="2">
    <source>
        <dbReference type="SAM" id="Phobius"/>
    </source>
</evidence>
<feature type="compositionally biased region" description="Low complexity" evidence="1">
    <location>
        <begin position="108"/>
        <end position="135"/>
    </location>
</feature>
<protein>
    <submittedName>
        <fullName evidence="3">Uncharacterized protein</fullName>
    </submittedName>
</protein>
<feature type="transmembrane region" description="Helical" evidence="2">
    <location>
        <begin position="278"/>
        <end position="300"/>
    </location>
</feature>
<keyword evidence="2" id="KW-0472">Membrane</keyword>
<dbReference type="EMBL" id="MEWA01000009">
    <property type="protein sequence ID" value="OGC70216.1"/>
    <property type="molecule type" value="Genomic_DNA"/>
</dbReference>
<name>A0A1F4WLG5_UNCKA</name>
<evidence type="ECO:0000313" key="3">
    <source>
        <dbReference type="EMBL" id="OGC70216.1"/>
    </source>
</evidence>
<evidence type="ECO:0000256" key="1">
    <source>
        <dbReference type="SAM" id="MobiDB-lite"/>
    </source>
</evidence>
<comment type="caution">
    <text evidence="3">The sequence shown here is derived from an EMBL/GenBank/DDBJ whole genome shotgun (WGS) entry which is preliminary data.</text>
</comment>
<keyword evidence="2" id="KW-1133">Transmembrane helix</keyword>
<dbReference type="AlphaFoldDB" id="A0A1F4WLG5"/>
<feature type="compositionally biased region" description="Acidic residues" evidence="1">
    <location>
        <begin position="136"/>
        <end position="149"/>
    </location>
</feature>
<feature type="region of interest" description="Disordered" evidence="1">
    <location>
        <begin position="108"/>
        <end position="163"/>
    </location>
</feature>
<sequence length="333" mass="35994">MKKKIIQKNRREKEMKNNMFSKFVMVLIVCLALTAVYPAFVQINEADAGVGNCPDDVNAQTPQSGKACVFHNGHWQEVSCNSALLDDPANTVGATNCEVEVPAATPAPTTVPATKVPEPTVIGTPPTTPIVIVTPEPEETEEVPSDDGDGDKTDNGGTGAAAAAEPCSDIECACVQLVLDWMEKFALPLAERFLDNQEDANAIQQERNDILANQPAPVVNVYPSQEQKQFQALSSSVEVTVGTSGAEIEDKSVAPAPKERSKVGGGRLDIEHDDSPDLVFWVVLILAFIGVWAIAGWIWFMMLSPICIPLIGYALYRAFRIDMPNSSASRRII</sequence>
<keyword evidence="2" id="KW-0812">Transmembrane</keyword>
<reference evidence="3 4" key="1">
    <citation type="journal article" date="2016" name="Nat. Commun.">
        <title>Thousands of microbial genomes shed light on interconnected biogeochemical processes in an aquifer system.</title>
        <authorList>
            <person name="Anantharaman K."/>
            <person name="Brown C.T."/>
            <person name="Hug L.A."/>
            <person name="Sharon I."/>
            <person name="Castelle C.J."/>
            <person name="Probst A.J."/>
            <person name="Thomas B.C."/>
            <person name="Singh A."/>
            <person name="Wilkins M.J."/>
            <person name="Karaoz U."/>
            <person name="Brodie E.L."/>
            <person name="Williams K.H."/>
            <person name="Hubbard S.S."/>
            <person name="Banfield J.F."/>
        </authorList>
    </citation>
    <scope>NUCLEOTIDE SEQUENCE [LARGE SCALE GENOMIC DNA]</scope>
</reference>
<accession>A0A1F4WLG5</accession>
<organism evidence="3 4">
    <name type="scientific">candidate division WWE3 bacterium RIFOXYC1_FULL_39_7</name>
    <dbReference type="NCBI Taxonomy" id="1802643"/>
    <lineage>
        <taxon>Bacteria</taxon>
        <taxon>Katanobacteria</taxon>
    </lineage>
</organism>
<gene>
    <name evidence="3" type="ORF">A2415_00915</name>
</gene>
<dbReference type="Proteomes" id="UP000179113">
    <property type="component" value="Unassembled WGS sequence"/>
</dbReference>
<evidence type="ECO:0000313" key="4">
    <source>
        <dbReference type="Proteomes" id="UP000179113"/>
    </source>
</evidence>